<dbReference type="Proteomes" id="UP001200537">
    <property type="component" value="Unassembled WGS sequence"/>
</dbReference>
<dbReference type="EMBL" id="JAKNHJ010000016">
    <property type="protein sequence ID" value="MCG4618417.1"/>
    <property type="molecule type" value="Genomic_DNA"/>
</dbReference>
<evidence type="ECO:0000313" key="1">
    <source>
        <dbReference type="EMBL" id="MCG4618417.1"/>
    </source>
</evidence>
<gene>
    <name evidence="1" type="ORF">L0M99_07945</name>
</gene>
<dbReference type="AlphaFoldDB" id="A0AAJ1BCM5"/>
<name>A0AAJ1BCM5_9ACTO</name>
<dbReference type="RefSeq" id="WP_024059765.1">
    <property type="nucleotide sequence ID" value="NZ_JAGZVZ010000002.1"/>
</dbReference>
<organism evidence="1 2">
    <name type="scientific">Varibaculum cambriense</name>
    <dbReference type="NCBI Taxonomy" id="184870"/>
    <lineage>
        <taxon>Bacteria</taxon>
        <taxon>Bacillati</taxon>
        <taxon>Actinomycetota</taxon>
        <taxon>Actinomycetes</taxon>
        <taxon>Actinomycetales</taxon>
        <taxon>Actinomycetaceae</taxon>
        <taxon>Varibaculum</taxon>
    </lineage>
</organism>
<evidence type="ECO:0000313" key="2">
    <source>
        <dbReference type="Proteomes" id="UP001200537"/>
    </source>
</evidence>
<evidence type="ECO:0008006" key="3">
    <source>
        <dbReference type="Google" id="ProtNLM"/>
    </source>
</evidence>
<reference evidence="1" key="1">
    <citation type="submission" date="2022-01" db="EMBL/GenBank/DDBJ databases">
        <title>Collection of gut derived symbiotic bacterial strains cultured from healthy donors.</title>
        <authorList>
            <person name="Lin H."/>
            <person name="Kohout C."/>
            <person name="Waligurski E."/>
            <person name="Pamer E.G."/>
        </authorList>
    </citation>
    <scope>NUCLEOTIDE SEQUENCE</scope>
    <source>
        <strain evidence="1">DFI.7.46</strain>
    </source>
</reference>
<protein>
    <recommendedName>
        <fullName evidence="3">CopG family transcriptional regulator</fullName>
    </recommendedName>
</protein>
<accession>A0AAJ1BCM5</accession>
<proteinExistence type="predicted"/>
<comment type="caution">
    <text evidence="1">The sequence shown here is derived from an EMBL/GenBank/DDBJ whole genome shotgun (WGS) entry which is preliminary data.</text>
</comment>
<sequence length="93" mass="10102">MSDFTAIDGKRITDQKLAAWEQEYAQGTFPEGEKNLSQVIHGSPRSLSGEGSETLSVKIPVAMKRALIATAKRQQLTTSELVRITLAKSLAQA</sequence>